<dbReference type="Proteomes" id="UP000625033">
    <property type="component" value="Unassembled WGS sequence"/>
</dbReference>
<organism evidence="1 2">
    <name type="scientific">Zhihengliuella flava</name>
    <dbReference type="NCBI Taxonomy" id="1285193"/>
    <lineage>
        <taxon>Bacteria</taxon>
        <taxon>Bacillati</taxon>
        <taxon>Actinomycetota</taxon>
        <taxon>Actinomycetes</taxon>
        <taxon>Micrococcales</taxon>
        <taxon>Micrococcaceae</taxon>
        <taxon>Zhihengliuella</taxon>
    </lineage>
</organism>
<evidence type="ECO:0000313" key="1">
    <source>
        <dbReference type="EMBL" id="MBG6085854.1"/>
    </source>
</evidence>
<proteinExistence type="predicted"/>
<sequence length="282" mass="31324">MTKKKPQAVVPAALTFSEASHRYRMDGKPVRGVTTLIGEGVPKGQLIPWAGKMAGQWVAEHRDVLPTMTDEELIGVCTKAWRDVRDSAGVTGTRVHDMAEQLATTGEVEADEDITGYIEGYAQFLDDWNITPVLMERPVGNREHWYAGKFDLFATSPFLAGGKLVQIDLKTSKGVYGETALQTAAYARAEFYIDESGEPHPLPQVHATYVAHVTPMDRDGEHARYEGRPLGTSLYQLAESPEQIDEHFQWFLAAAYTAKTKKDRDVLAREPLTHPNQIEKAA</sequence>
<evidence type="ECO:0000313" key="2">
    <source>
        <dbReference type="Proteomes" id="UP000625033"/>
    </source>
</evidence>
<accession>A0A931DBI7</accession>
<dbReference type="RefSeq" id="WP_196836989.1">
    <property type="nucleotide sequence ID" value="NZ_JADOTZ010000001.1"/>
</dbReference>
<name>A0A931DBI7_9MICC</name>
<reference evidence="1" key="1">
    <citation type="submission" date="2020-11" db="EMBL/GenBank/DDBJ databases">
        <title>Sequencing the genomes of 1000 actinobacteria strains.</title>
        <authorList>
            <person name="Klenk H.-P."/>
        </authorList>
    </citation>
    <scope>NUCLEOTIDE SEQUENCE</scope>
    <source>
        <strain evidence="1">DSM 26152</strain>
    </source>
</reference>
<dbReference type="AlphaFoldDB" id="A0A931DBI7"/>
<keyword evidence="2" id="KW-1185">Reference proteome</keyword>
<protein>
    <submittedName>
        <fullName evidence="1">Uncharacterized protein</fullName>
    </submittedName>
</protein>
<comment type="caution">
    <text evidence="1">The sequence shown here is derived from an EMBL/GenBank/DDBJ whole genome shotgun (WGS) entry which is preliminary data.</text>
</comment>
<dbReference type="EMBL" id="JADOTZ010000001">
    <property type="protein sequence ID" value="MBG6085854.1"/>
    <property type="molecule type" value="Genomic_DNA"/>
</dbReference>
<gene>
    <name evidence="1" type="ORF">IW252_002621</name>
</gene>